<evidence type="ECO:0000256" key="3">
    <source>
        <dbReference type="ARBA" id="ARBA00022777"/>
    </source>
</evidence>
<comment type="caution">
    <text evidence="5">The sequence shown here is derived from an EMBL/GenBank/DDBJ whole genome shotgun (WGS) entry which is preliminary data.</text>
</comment>
<proteinExistence type="inferred from homology"/>
<evidence type="ECO:0000313" key="5">
    <source>
        <dbReference type="EMBL" id="MBO8434005.1"/>
    </source>
</evidence>
<gene>
    <name evidence="5" type="ORF">IAC55_01615</name>
</gene>
<dbReference type="Gene3D" id="3.90.1510.10">
    <property type="entry name" value="Glycerate kinase, domain 2"/>
    <property type="match status" value="1"/>
</dbReference>
<keyword evidence="3 4" id="KW-0418">Kinase</keyword>
<dbReference type="InterPro" id="IPR004381">
    <property type="entry name" value="Glycerate_kinase"/>
</dbReference>
<dbReference type="GO" id="GO:0008887">
    <property type="term" value="F:glycerate kinase activity"/>
    <property type="evidence" value="ECO:0007669"/>
    <property type="project" value="UniProtKB-UniRule"/>
</dbReference>
<dbReference type="Pfam" id="PF02595">
    <property type="entry name" value="Gly_kinase"/>
    <property type="match status" value="1"/>
</dbReference>
<dbReference type="EMBL" id="JADIMX010000033">
    <property type="protein sequence ID" value="MBO8434005.1"/>
    <property type="molecule type" value="Genomic_DNA"/>
</dbReference>
<evidence type="ECO:0000256" key="1">
    <source>
        <dbReference type="ARBA" id="ARBA00006284"/>
    </source>
</evidence>
<accession>A0A9D9DXJ3</accession>
<dbReference type="AlphaFoldDB" id="A0A9D9DXJ3"/>
<dbReference type="PANTHER" id="PTHR21599">
    <property type="entry name" value="GLYCERATE KINASE"/>
    <property type="match status" value="1"/>
</dbReference>
<dbReference type="InterPro" id="IPR018197">
    <property type="entry name" value="Glycerate_kinase_RE-like"/>
</dbReference>
<evidence type="ECO:0000256" key="4">
    <source>
        <dbReference type="PIRNR" id="PIRNR006078"/>
    </source>
</evidence>
<dbReference type="PIRSF" id="PIRSF006078">
    <property type="entry name" value="GlxK"/>
    <property type="match status" value="1"/>
</dbReference>
<dbReference type="NCBIfam" id="TIGR00045">
    <property type="entry name" value="glycerate kinase"/>
    <property type="match status" value="1"/>
</dbReference>
<dbReference type="Gene3D" id="3.40.50.10350">
    <property type="entry name" value="Glycerate kinase, domain 1"/>
    <property type="match status" value="1"/>
</dbReference>
<dbReference type="InterPro" id="IPR036129">
    <property type="entry name" value="Glycerate_kinase_sf"/>
</dbReference>
<reference evidence="5" key="2">
    <citation type="journal article" date="2021" name="PeerJ">
        <title>Extensive microbial diversity within the chicken gut microbiome revealed by metagenomics and culture.</title>
        <authorList>
            <person name="Gilroy R."/>
            <person name="Ravi A."/>
            <person name="Getino M."/>
            <person name="Pursley I."/>
            <person name="Horton D.L."/>
            <person name="Alikhan N.F."/>
            <person name="Baker D."/>
            <person name="Gharbi K."/>
            <person name="Hall N."/>
            <person name="Watson M."/>
            <person name="Adriaenssens E.M."/>
            <person name="Foster-Nyarko E."/>
            <person name="Jarju S."/>
            <person name="Secka A."/>
            <person name="Antonio M."/>
            <person name="Oren A."/>
            <person name="Chaudhuri R.R."/>
            <person name="La Ragione R."/>
            <person name="Hildebrand F."/>
            <person name="Pallen M.J."/>
        </authorList>
    </citation>
    <scope>NUCLEOTIDE SEQUENCE</scope>
    <source>
        <strain evidence="5">F6-4510</strain>
    </source>
</reference>
<dbReference type="Proteomes" id="UP000823611">
    <property type="component" value="Unassembled WGS sequence"/>
</dbReference>
<evidence type="ECO:0000313" key="6">
    <source>
        <dbReference type="Proteomes" id="UP000823611"/>
    </source>
</evidence>
<dbReference type="InterPro" id="IPR018193">
    <property type="entry name" value="Glyc_kinase_flavodox-like_fold"/>
</dbReference>
<evidence type="ECO:0000256" key="2">
    <source>
        <dbReference type="ARBA" id="ARBA00022679"/>
    </source>
</evidence>
<protein>
    <submittedName>
        <fullName evidence="5">Glycerate kinase</fullName>
    </submittedName>
</protein>
<organism evidence="5 6">
    <name type="scientific">Candidatus Fimicola merdigallinarum</name>
    <dbReference type="NCBI Taxonomy" id="2840819"/>
    <lineage>
        <taxon>Bacteria</taxon>
        <taxon>Bacillati</taxon>
        <taxon>Bacillota</taxon>
        <taxon>Clostridia</taxon>
        <taxon>Lachnospirales</taxon>
        <taxon>Lachnospiraceae</taxon>
        <taxon>Lachnospiraceae incertae sedis</taxon>
        <taxon>Candidatus Fimicola</taxon>
    </lineage>
</organism>
<dbReference type="SUPFAM" id="SSF110738">
    <property type="entry name" value="Glycerate kinase I"/>
    <property type="match status" value="1"/>
</dbReference>
<dbReference type="PANTHER" id="PTHR21599:SF0">
    <property type="entry name" value="GLYCERATE KINASE"/>
    <property type="match status" value="1"/>
</dbReference>
<comment type="similarity">
    <text evidence="1 4">Belongs to the glycerate kinase type-1 family.</text>
</comment>
<keyword evidence="2 4" id="KW-0808">Transferase</keyword>
<reference evidence="5" key="1">
    <citation type="submission" date="2020-10" db="EMBL/GenBank/DDBJ databases">
        <authorList>
            <person name="Gilroy R."/>
        </authorList>
    </citation>
    <scope>NUCLEOTIDE SEQUENCE</scope>
    <source>
        <strain evidence="5">F6-4510</strain>
    </source>
</reference>
<dbReference type="GO" id="GO:0031388">
    <property type="term" value="P:organic acid phosphorylation"/>
    <property type="evidence" value="ECO:0007669"/>
    <property type="project" value="UniProtKB-UniRule"/>
</dbReference>
<name>A0A9D9DXJ3_9FIRM</name>
<sequence>MKKCLVMPDSFKGTLSSNEICNIMKEQINFHFPKCQVVSVPVADGGEGTVDCFLAISKNAEKVDVVSSGPYGEKVNTYYAKIGDTAIIEMASTAGLPMVENNKNPRKTTTYGVGEMIKKAVNNGCKEIILGLGGSCTNDGGVGMARALGTVFYDENGNEFSPYSDEFVKISKIDNSKTREFLKDCKITAMCDINNPLCGENGASYVFAPQKGADEETVKELDLNLLHLSKIILKDLDKDVLNMAGSGAGGGIGAGVVAFLNGNLKSGIDTILDFIDFNNIVEGADMIFTGEGKIDSQSLSGKVVIGISKRAKEKNIPVTAVVGTIGEGAEGAYDLGVTSIFSINRQAMDFEKSRYKSSENLEKTMDSILRFYKSIK</sequence>